<reference evidence="3 4" key="1">
    <citation type="journal article" date="2019" name="Nat. Ecol. Evol.">
        <title>Megaphylogeny resolves global patterns of mushroom evolution.</title>
        <authorList>
            <person name="Varga T."/>
            <person name="Krizsan K."/>
            <person name="Foldi C."/>
            <person name="Dima B."/>
            <person name="Sanchez-Garcia M."/>
            <person name="Sanchez-Ramirez S."/>
            <person name="Szollosi G.J."/>
            <person name="Szarkandi J.G."/>
            <person name="Papp V."/>
            <person name="Albert L."/>
            <person name="Andreopoulos W."/>
            <person name="Angelini C."/>
            <person name="Antonin V."/>
            <person name="Barry K.W."/>
            <person name="Bougher N.L."/>
            <person name="Buchanan P."/>
            <person name="Buyck B."/>
            <person name="Bense V."/>
            <person name="Catcheside P."/>
            <person name="Chovatia M."/>
            <person name="Cooper J."/>
            <person name="Damon W."/>
            <person name="Desjardin D."/>
            <person name="Finy P."/>
            <person name="Geml J."/>
            <person name="Haridas S."/>
            <person name="Hughes K."/>
            <person name="Justo A."/>
            <person name="Karasinski D."/>
            <person name="Kautmanova I."/>
            <person name="Kiss B."/>
            <person name="Kocsube S."/>
            <person name="Kotiranta H."/>
            <person name="LaButti K.M."/>
            <person name="Lechner B.E."/>
            <person name="Liimatainen K."/>
            <person name="Lipzen A."/>
            <person name="Lukacs Z."/>
            <person name="Mihaltcheva S."/>
            <person name="Morgado L.N."/>
            <person name="Niskanen T."/>
            <person name="Noordeloos M.E."/>
            <person name="Ohm R.A."/>
            <person name="Ortiz-Santana B."/>
            <person name="Ovrebo C."/>
            <person name="Racz N."/>
            <person name="Riley R."/>
            <person name="Savchenko A."/>
            <person name="Shiryaev A."/>
            <person name="Soop K."/>
            <person name="Spirin V."/>
            <person name="Szebenyi C."/>
            <person name="Tomsovsky M."/>
            <person name="Tulloss R.E."/>
            <person name="Uehling J."/>
            <person name="Grigoriev I.V."/>
            <person name="Vagvolgyi C."/>
            <person name="Papp T."/>
            <person name="Martin F.M."/>
            <person name="Miettinen O."/>
            <person name="Hibbett D.S."/>
            <person name="Nagy L.G."/>
        </authorList>
    </citation>
    <scope>NUCLEOTIDE SEQUENCE [LARGE SCALE GENOMIC DNA]</scope>
    <source>
        <strain evidence="3 4">HHB13444</strain>
    </source>
</reference>
<dbReference type="STRING" id="1314778.A0A5C3NN73"/>
<keyword evidence="2" id="KW-0175">Coiled coil</keyword>
<evidence type="ECO:0000256" key="1">
    <source>
        <dbReference type="ARBA" id="ARBA00022722"/>
    </source>
</evidence>
<protein>
    <submittedName>
        <fullName evidence="3">Uncharacterized protein</fullName>
    </submittedName>
</protein>
<name>A0A5C3NN73_9APHY</name>
<organism evidence="3 4">
    <name type="scientific">Polyporus arcularius HHB13444</name>
    <dbReference type="NCBI Taxonomy" id="1314778"/>
    <lineage>
        <taxon>Eukaryota</taxon>
        <taxon>Fungi</taxon>
        <taxon>Dikarya</taxon>
        <taxon>Basidiomycota</taxon>
        <taxon>Agaricomycotina</taxon>
        <taxon>Agaricomycetes</taxon>
        <taxon>Polyporales</taxon>
        <taxon>Polyporaceae</taxon>
        <taxon>Polyporus</taxon>
    </lineage>
</organism>
<keyword evidence="1" id="KW-0378">Hydrolase</keyword>
<evidence type="ECO:0000256" key="2">
    <source>
        <dbReference type="SAM" id="Coils"/>
    </source>
</evidence>
<accession>A0A5C3NN73</accession>
<dbReference type="GO" id="GO:0000175">
    <property type="term" value="F:3'-5'-RNA exonuclease activity"/>
    <property type="evidence" value="ECO:0007669"/>
    <property type="project" value="InterPro"/>
</dbReference>
<dbReference type="AlphaFoldDB" id="A0A5C3NN73"/>
<dbReference type="Proteomes" id="UP000308197">
    <property type="component" value="Unassembled WGS sequence"/>
</dbReference>
<keyword evidence="4" id="KW-1185">Reference proteome</keyword>
<dbReference type="InParanoid" id="A0A5C3NN73"/>
<dbReference type="InterPro" id="IPR022894">
    <property type="entry name" value="Oligoribonuclease"/>
</dbReference>
<keyword evidence="1" id="KW-0540">Nuclease</keyword>
<gene>
    <name evidence="3" type="ORF">K466DRAFT_506431</name>
</gene>
<proteinExistence type="predicted"/>
<feature type="coiled-coil region" evidence="2">
    <location>
        <begin position="725"/>
        <end position="783"/>
    </location>
</feature>
<dbReference type="PANTHER" id="PTHR11046:SF25">
    <property type="match status" value="1"/>
</dbReference>
<sequence length="822" mass="91756">MREDHVRGDAELVLARIGTVNRELRGDLRLCHRRIRTLEKLCARFPKRLADRVERAKIRPVTFRLKKKGIYTSQARALAGMLIRSGCSQSKVGGLVQKVGAAFGILVPERMSGRTVQRSVLERKIAYDIQLGYELKRSPSFTVSGNATTDRHVNMEARFMIVHAPRRYGDTQNPSPTLVPKNRFLAVDSSVDHTSETQLQGWQGKLHNLTVAYSASPFARRNQNVLDVLECVVKLKGAGGDHAADQLKTVQLLIAWKREMTCLLLARTFLGSGATPSPQMSQLILRSTAASVDAVGGGGCWAIMTSQARMAVYVDHCNRAVEELGKELYEALPSEERRPLDLFLRLGCAMHKDLNSVKGGAAAMSTTWEELELTPPILLANKDNASTLRDVDPDALAAASLASPEGLSPAELRALEASTRGAVKLVSLAGAIFNNKDDKKGQHDTYVYYFQHFLKRHGVRFPDTSNTRYQSYCAAAAELLVNREYYLTFLEFVRDRKQSPGLTNIEQNVYNGLQDPATLTELAVLALYAEAVTHPYMRVARIHQNGLKLGPLHEKLKAHVKRLIEDPDLLLAPEATYKTGSLDGREWERPKVFTAIQRAASGLPHLRDILIGFLKGALRTWDKFTVEFAAGGAIDQASEAELDAAYILPTNDHNEGALGAYRVWRRSNPNGTLAYFNALKAFESDDTEDFVRTYLCHEEDEKHLRAAARALDESGHETKRRQQLIEHALAAAKEKAREREEKEAREREEKARLRQIPLVFAARELAKLKKAELQDQLDVYKKVYGDSTVPPKSRMANKPEKLAALLEAIERNEPGKLDRSTD</sequence>
<evidence type="ECO:0000313" key="4">
    <source>
        <dbReference type="Proteomes" id="UP000308197"/>
    </source>
</evidence>
<dbReference type="EMBL" id="ML212240">
    <property type="protein sequence ID" value="TFK78956.1"/>
    <property type="molecule type" value="Genomic_DNA"/>
</dbReference>
<evidence type="ECO:0000313" key="3">
    <source>
        <dbReference type="EMBL" id="TFK78956.1"/>
    </source>
</evidence>
<dbReference type="PANTHER" id="PTHR11046">
    <property type="entry name" value="OLIGORIBONUCLEASE, MITOCHONDRIAL"/>
    <property type="match status" value="1"/>
</dbReference>